<dbReference type="SUPFAM" id="SSF56112">
    <property type="entry name" value="Protein kinase-like (PK-like)"/>
    <property type="match status" value="1"/>
</dbReference>
<name>A0A7S3NVF3_EUPCR</name>
<sequence>MIEKDDPMIQDHHSDFPIDRKDQLKMIFSMIGTPQDEMDVSFISDKQAEDYIKIFANKPGVDFEEKYPNASKEAIDLLTKMLTFNPYYRITLNEILNHDFFASVRDLEKEITSPKEIAFDFEMEGDLSEKRLRELILEEVDHFN</sequence>
<dbReference type="EMBL" id="HBIK01015471">
    <property type="protein sequence ID" value="CAE0382375.1"/>
    <property type="molecule type" value="Transcribed_RNA"/>
</dbReference>
<reference evidence="3" key="1">
    <citation type="submission" date="2021-01" db="EMBL/GenBank/DDBJ databases">
        <authorList>
            <person name="Corre E."/>
            <person name="Pelletier E."/>
            <person name="Niang G."/>
            <person name="Scheremetjew M."/>
            <person name="Finn R."/>
            <person name="Kale V."/>
            <person name="Holt S."/>
            <person name="Cochrane G."/>
            <person name="Meng A."/>
            <person name="Brown T."/>
            <person name="Cohen L."/>
        </authorList>
    </citation>
    <scope>NUCLEOTIDE SEQUENCE</scope>
    <source>
        <strain evidence="3">CT5</strain>
    </source>
</reference>
<accession>A0A7S3NVF3</accession>
<keyword evidence="2" id="KW-0067">ATP-binding</keyword>
<keyword evidence="1" id="KW-0547">Nucleotide-binding</keyword>
<gene>
    <name evidence="3" type="ORF">ECRA1380_LOCUS7337</name>
</gene>
<dbReference type="AlphaFoldDB" id="A0A7S3NVF3"/>
<evidence type="ECO:0000256" key="2">
    <source>
        <dbReference type="ARBA" id="ARBA00022840"/>
    </source>
</evidence>
<dbReference type="Gene3D" id="3.30.200.20">
    <property type="entry name" value="Phosphorylase Kinase, domain 1"/>
    <property type="match status" value="1"/>
</dbReference>
<organism evidence="3">
    <name type="scientific">Euplotes crassus</name>
    <dbReference type="NCBI Taxonomy" id="5936"/>
    <lineage>
        <taxon>Eukaryota</taxon>
        <taxon>Sar</taxon>
        <taxon>Alveolata</taxon>
        <taxon>Ciliophora</taxon>
        <taxon>Intramacronucleata</taxon>
        <taxon>Spirotrichea</taxon>
        <taxon>Hypotrichia</taxon>
        <taxon>Euplotida</taxon>
        <taxon>Euplotidae</taxon>
        <taxon>Moneuplotes</taxon>
    </lineage>
</organism>
<dbReference type="InterPro" id="IPR050117">
    <property type="entry name" value="MAPK"/>
</dbReference>
<evidence type="ECO:0000313" key="3">
    <source>
        <dbReference type="EMBL" id="CAE0382375.1"/>
    </source>
</evidence>
<protein>
    <submittedName>
        <fullName evidence="3">Uncharacterized protein</fullName>
    </submittedName>
</protein>
<dbReference type="PANTHER" id="PTHR24055">
    <property type="entry name" value="MITOGEN-ACTIVATED PROTEIN KINASE"/>
    <property type="match status" value="1"/>
</dbReference>
<dbReference type="InterPro" id="IPR011009">
    <property type="entry name" value="Kinase-like_dom_sf"/>
</dbReference>
<dbReference type="GO" id="GO:0005524">
    <property type="term" value="F:ATP binding"/>
    <property type="evidence" value="ECO:0007669"/>
    <property type="project" value="UniProtKB-KW"/>
</dbReference>
<proteinExistence type="predicted"/>
<evidence type="ECO:0000256" key="1">
    <source>
        <dbReference type="ARBA" id="ARBA00022741"/>
    </source>
</evidence>
<dbReference type="Gene3D" id="1.10.510.10">
    <property type="entry name" value="Transferase(Phosphotransferase) domain 1"/>
    <property type="match status" value="1"/>
</dbReference>